<evidence type="ECO:0000313" key="3">
    <source>
        <dbReference type="EMBL" id="MCM1991193.1"/>
    </source>
</evidence>
<protein>
    <submittedName>
        <fullName evidence="3">Tautomerase family protein</fullName>
    </submittedName>
</protein>
<dbReference type="EMBL" id="JAGSOJ010000003">
    <property type="protein sequence ID" value="MCM1991193.1"/>
    <property type="molecule type" value="Genomic_DNA"/>
</dbReference>
<evidence type="ECO:0000313" key="4">
    <source>
        <dbReference type="Proteomes" id="UP001056429"/>
    </source>
</evidence>
<dbReference type="GO" id="GO:0016853">
    <property type="term" value="F:isomerase activity"/>
    <property type="evidence" value="ECO:0007669"/>
    <property type="project" value="UniProtKB-KW"/>
</dbReference>
<comment type="caution">
    <text evidence="3">The sequence shown here is derived from an EMBL/GenBank/DDBJ whole genome shotgun (WGS) entry which is preliminary data.</text>
</comment>
<dbReference type="AlphaFoldDB" id="A0A9J6P529"/>
<name>A0A9J6P529_9CLOT</name>
<dbReference type="InterPro" id="IPR014347">
    <property type="entry name" value="Tautomerase/MIF_sf"/>
</dbReference>
<sequence length="64" mass="6935">MPVINVTSGPMTTEEKKELIRRLTEVSMEITGTPEHGNSVLINELPLDALGIGKKTAAEVFAQK</sequence>
<accession>A0A9J6P529</accession>
<keyword evidence="4" id="KW-1185">Reference proteome</keyword>
<feature type="domain" description="4-oxalocrotonate tautomerase-like" evidence="2">
    <location>
        <begin position="4"/>
        <end position="53"/>
    </location>
</feature>
<dbReference type="Proteomes" id="UP001056429">
    <property type="component" value="Unassembled WGS sequence"/>
</dbReference>
<gene>
    <name evidence="3" type="ORF">KDK92_15775</name>
</gene>
<dbReference type="InterPro" id="IPR004370">
    <property type="entry name" value="4-OT-like_dom"/>
</dbReference>
<evidence type="ECO:0000259" key="2">
    <source>
        <dbReference type="Pfam" id="PF01361"/>
    </source>
</evidence>
<reference evidence="3" key="2">
    <citation type="submission" date="2021-04" db="EMBL/GenBank/DDBJ databases">
        <authorList>
            <person name="Dong X."/>
        </authorList>
    </citation>
    <scope>NUCLEOTIDE SEQUENCE</scope>
    <source>
        <strain evidence="3">ZWT</strain>
    </source>
</reference>
<dbReference type="SUPFAM" id="SSF55331">
    <property type="entry name" value="Tautomerase/MIF"/>
    <property type="match status" value="1"/>
</dbReference>
<reference evidence="3" key="1">
    <citation type="journal article" date="2021" name="mSystems">
        <title>Bacteria and Archaea Synergistically Convert Glycine Betaine to Biogenic Methane in the Formosa Cold Seep of the South China Sea.</title>
        <authorList>
            <person name="Li L."/>
            <person name="Zhang W."/>
            <person name="Zhang S."/>
            <person name="Song L."/>
            <person name="Sun Q."/>
            <person name="Zhang H."/>
            <person name="Xiang H."/>
            <person name="Dong X."/>
        </authorList>
    </citation>
    <scope>NUCLEOTIDE SEQUENCE</scope>
    <source>
        <strain evidence="3">ZWT</strain>
    </source>
</reference>
<dbReference type="Pfam" id="PF01361">
    <property type="entry name" value="Tautomerase"/>
    <property type="match status" value="1"/>
</dbReference>
<evidence type="ECO:0000256" key="1">
    <source>
        <dbReference type="ARBA" id="ARBA00023235"/>
    </source>
</evidence>
<proteinExistence type="predicted"/>
<dbReference type="Gene3D" id="3.30.429.10">
    <property type="entry name" value="Macrophage Migration Inhibitory Factor"/>
    <property type="match status" value="1"/>
</dbReference>
<organism evidence="3 4">
    <name type="scientific">Oceanirhabdus seepicola</name>
    <dbReference type="NCBI Taxonomy" id="2828781"/>
    <lineage>
        <taxon>Bacteria</taxon>
        <taxon>Bacillati</taxon>
        <taxon>Bacillota</taxon>
        <taxon>Clostridia</taxon>
        <taxon>Eubacteriales</taxon>
        <taxon>Clostridiaceae</taxon>
        <taxon>Oceanirhabdus</taxon>
    </lineage>
</organism>
<keyword evidence="1" id="KW-0413">Isomerase</keyword>
<dbReference type="RefSeq" id="WP_250860301.1">
    <property type="nucleotide sequence ID" value="NZ_JAGSOJ010000003.1"/>
</dbReference>